<proteinExistence type="predicted"/>
<dbReference type="PANTHER" id="PTHR33223">
    <property type="entry name" value="CCHC-TYPE DOMAIN-CONTAINING PROTEIN"/>
    <property type="match status" value="1"/>
</dbReference>
<organism evidence="3 4">
    <name type="scientific">Hibiscus sabdariffa</name>
    <name type="common">roselle</name>
    <dbReference type="NCBI Taxonomy" id="183260"/>
    <lineage>
        <taxon>Eukaryota</taxon>
        <taxon>Viridiplantae</taxon>
        <taxon>Streptophyta</taxon>
        <taxon>Embryophyta</taxon>
        <taxon>Tracheophyta</taxon>
        <taxon>Spermatophyta</taxon>
        <taxon>Magnoliopsida</taxon>
        <taxon>eudicotyledons</taxon>
        <taxon>Gunneridae</taxon>
        <taxon>Pentapetalae</taxon>
        <taxon>rosids</taxon>
        <taxon>malvids</taxon>
        <taxon>Malvales</taxon>
        <taxon>Malvaceae</taxon>
        <taxon>Malvoideae</taxon>
        <taxon>Hibiscus</taxon>
    </lineage>
</organism>
<evidence type="ECO:0000313" key="4">
    <source>
        <dbReference type="Proteomes" id="UP001472677"/>
    </source>
</evidence>
<feature type="region of interest" description="Disordered" evidence="1">
    <location>
        <begin position="1"/>
        <end position="45"/>
    </location>
</feature>
<protein>
    <recommendedName>
        <fullName evidence="2">Retrotransposon gag domain-containing protein</fullName>
    </recommendedName>
</protein>
<evidence type="ECO:0000259" key="2">
    <source>
        <dbReference type="Pfam" id="PF03732"/>
    </source>
</evidence>
<feature type="domain" description="Retrotransposon gag" evidence="2">
    <location>
        <begin position="169"/>
        <end position="231"/>
    </location>
</feature>
<gene>
    <name evidence="3" type="ORF">V6N12_031758</name>
</gene>
<dbReference type="Proteomes" id="UP001472677">
    <property type="component" value="Unassembled WGS sequence"/>
</dbReference>
<dbReference type="EMBL" id="JBBPBM010000022">
    <property type="protein sequence ID" value="KAK8547624.1"/>
    <property type="molecule type" value="Genomic_DNA"/>
</dbReference>
<keyword evidence="4" id="KW-1185">Reference proteome</keyword>
<reference evidence="3 4" key="1">
    <citation type="journal article" date="2024" name="G3 (Bethesda)">
        <title>Genome assembly of Hibiscus sabdariffa L. provides insights into metabolisms of medicinal natural products.</title>
        <authorList>
            <person name="Kim T."/>
        </authorList>
    </citation>
    <scope>NUCLEOTIDE SEQUENCE [LARGE SCALE GENOMIC DNA]</scope>
    <source>
        <strain evidence="3">TK-2024</strain>
        <tissue evidence="3">Old leaves</tissue>
    </source>
</reference>
<evidence type="ECO:0000313" key="3">
    <source>
        <dbReference type="EMBL" id="KAK8547624.1"/>
    </source>
</evidence>
<feature type="compositionally biased region" description="Low complexity" evidence="1">
    <location>
        <begin position="75"/>
        <end position="89"/>
    </location>
</feature>
<dbReference type="InterPro" id="IPR005162">
    <property type="entry name" value="Retrotrans_gag_dom"/>
</dbReference>
<evidence type="ECO:0000256" key="1">
    <source>
        <dbReference type="SAM" id="MobiDB-lite"/>
    </source>
</evidence>
<accession>A0ABR2DYU6</accession>
<feature type="region of interest" description="Disordered" evidence="1">
    <location>
        <begin position="58"/>
        <end position="90"/>
    </location>
</feature>
<name>A0ABR2DYU6_9ROSI</name>
<feature type="compositionally biased region" description="Basic and acidic residues" evidence="1">
    <location>
        <begin position="9"/>
        <end position="30"/>
    </location>
</feature>
<sequence length="232" mass="26292">MNAVHVRNQKHELTLPRNRDKPITKQDALPRSEFQPRLLPGQDPFSLKRHPLCHPVQADYGEEQGHPGQNPPAPAGHAIAPPQNNQQPPARTVRDYLAEDLEGLNPAVTTPEFEAEHFELKPVMFNMLNTLGQFGGSPAENARQHLKSFLEICNSFKIHGVSNDVLKLKLFPYSLTDKARAWLNNLPSGSLQSWTELCRSFLAKFSYNNMTDHLRNQITSFRQEDDEAMHEA</sequence>
<comment type="caution">
    <text evidence="3">The sequence shown here is derived from an EMBL/GenBank/DDBJ whole genome shotgun (WGS) entry which is preliminary data.</text>
</comment>
<dbReference type="Pfam" id="PF03732">
    <property type="entry name" value="Retrotrans_gag"/>
    <property type="match status" value="1"/>
</dbReference>
<dbReference type="PANTHER" id="PTHR33223:SF6">
    <property type="entry name" value="CCHC-TYPE DOMAIN-CONTAINING PROTEIN"/>
    <property type="match status" value="1"/>
</dbReference>